<feature type="region of interest" description="Disordered" evidence="1">
    <location>
        <begin position="1"/>
        <end position="22"/>
    </location>
</feature>
<dbReference type="GeneID" id="81593575"/>
<gene>
    <name evidence="2" type="ORF">N7537_012279</name>
</gene>
<evidence type="ECO:0000256" key="1">
    <source>
        <dbReference type="SAM" id="MobiDB-lite"/>
    </source>
</evidence>
<reference evidence="2" key="2">
    <citation type="submission" date="2023-01" db="EMBL/GenBank/DDBJ databases">
        <authorList>
            <person name="Petersen C."/>
        </authorList>
    </citation>
    <scope>NUCLEOTIDE SEQUENCE</scope>
    <source>
        <strain evidence="2">IBT 12815</strain>
    </source>
</reference>
<dbReference type="AlphaFoldDB" id="A0AAD6DNG2"/>
<evidence type="ECO:0000313" key="3">
    <source>
        <dbReference type="Proteomes" id="UP001213799"/>
    </source>
</evidence>
<reference evidence="2" key="1">
    <citation type="journal article" date="2023" name="IMA Fungus">
        <title>Comparative genomic study of the Penicillium genus elucidates a diverse pangenome and 15 lateral gene transfer events.</title>
        <authorList>
            <person name="Petersen C."/>
            <person name="Sorensen T."/>
            <person name="Nielsen M.R."/>
            <person name="Sondergaard T.E."/>
            <person name="Sorensen J.L."/>
            <person name="Fitzpatrick D.A."/>
            <person name="Frisvad J.C."/>
            <person name="Nielsen K.L."/>
        </authorList>
    </citation>
    <scope>NUCLEOTIDE SEQUENCE</scope>
    <source>
        <strain evidence="2">IBT 12815</strain>
    </source>
</reference>
<keyword evidence="3" id="KW-1185">Reference proteome</keyword>
<dbReference type="RefSeq" id="XP_056748620.1">
    <property type="nucleotide sequence ID" value="XM_056903333.1"/>
</dbReference>
<feature type="compositionally biased region" description="Basic and acidic residues" evidence="1">
    <location>
        <begin position="1"/>
        <end position="13"/>
    </location>
</feature>
<evidence type="ECO:0000313" key="2">
    <source>
        <dbReference type="EMBL" id="KAJ5589601.1"/>
    </source>
</evidence>
<organism evidence="2 3">
    <name type="scientific">Penicillium hordei</name>
    <dbReference type="NCBI Taxonomy" id="40994"/>
    <lineage>
        <taxon>Eukaryota</taxon>
        <taxon>Fungi</taxon>
        <taxon>Dikarya</taxon>
        <taxon>Ascomycota</taxon>
        <taxon>Pezizomycotina</taxon>
        <taxon>Eurotiomycetes</taxon>
        <taxon>Eurotiomycetidae</taxon>
        <taxon>Eurotiales</taxon>
        <taxon>Aspergillaceae</taxon>
        <taxon>Penicillium</taxon>
    </lineage>
</organism>
<dbReference type="EMBL" id="JAQJAE010000006">
    <property type="protein sequence ID" value="KAJ5589601.1"/>
    <property type="molecule type" value="Genomic_DNA"/>
</dbReference>
<proteinExistence type="predicted"/>
<accession>A0AAD6DNG2</accession>
<name>A0AAD6DNG2_9EURO</name>
<comment type="caution">
    <text evidence="2">The sequence shown here is derived from an EMBL/GenBank/DDBJ whole genome shotgun (WGS) entry which is preliminary data.</text>
</comment>
<dbReference type="Proteomes" id="UP001213799">
    <property type="component" value="Unassembled WGS sequence"/>
</dbReference>
<sequence>MDWEDIDKKKIPQSERQPTIRQSRKPIMQAINFMDVCDVSAQRQTSLRHFCGWIESGSGSSERLTGYSIRGRLKEQRWPFCGVLRGIRKPKPETKSGQ</sequence>
<protein>
    <submittedName>
        <fullName evidence="2">Uncharacterized protein</fullName>
    </submittedName>
</protein>